<dbReference type="SUPFAM" id="SSF46785">
    <property type="entry name" value="Winged helix' DNA-binding domain"/>
    <property type="match status" value="1"/>
</dbReference>
<sequence length="228" mass="26293">MSDGDYNLFCPLAMACDALEPRWTLLILLEMWNGSTRFNELRRGVPGISPTLLSKRLKEMEKTGLVERVHDPARDTVDYLRTPMAIELEPVIDQLGRWARRHMRAEVALRDLDPDALMWNLRRKVDASELPRRRIVVRFHFTDCTGDEALYWLIARPGADVDLCKKDPKFDVDLFVEATSRAVAAIWLGYSSWREEIARDTVFLSGDPVVERTIDRWLLECGFVEAAE</sequence>
<dbReference type="PROSITE" id="PS51118">
    <property type="entry name" value="HTH_HXLR"/>
    <property type="match status" value="1"/>
</dbReference>
<keyword evidence="1" id="KW-0805">Transcription regulation</keyword>
<evidence type="ECO:0000256" key="3">
    <source>
        <dbReference type="ARBA" id="ARBA00023163"/>
    </source>
</evidence>
<dbReference type="Gene3D" id="1.10.10.10">
    <property type="entry name" value="Winged helix-like DNA-binding domain superfamily/Winged helix DNA-binding domain"/>
    <property type="match status" value="1"/>
</dbReference>
<dbReference type="PANTHER" id="PTHR33204">
    <property type="entry name" value="TRANSCRIPTIONAL REGULATOR, MARR FAMILY"/>
    <property type="match status" value="1"/>
</dbReference>
<keyword evidence="2" id="KW-0238">DNA-binding</keyword>
<dbReference type="HOGENOM" id="CLU_076095_1_0_5"/>
<dbReference type="RefSeq" id="WP_020041396.1">
    <property type="nucleotide sequence ID" value="NZ_KE557278.1"/>
</dbReference>
<organism evidence="5 6">
    <name type="scientific">Salipiger mucosus DSM 16094</name>
    <dbReference type="NCBI Taxonomy" id="1123237"/>
    <lineage>
        <taxon>Bacteria</taxon>
        <taxon>Pseudomonadati</taxon>
        <taxon>Pseudomonadota</taxon>
        <taxon>Alphaproteobacteria</taxon>
        <taxon>Rhodobacterales</taxon>
        <taxon>Roseobacteraceae</taxon>
        <taxon>Salipiger</taxon>
    </lineage>
</organism>
<dbReference type="Pfam" id="PF01638">
    <property type="entry name" value="HxlR"/>
    <property type="match status" value="1"/>
</dbReference>
<dbReference type="AlphaFoldDB" id="S9RN46"/>
<dbReference type="InterPro" id="IPR036388">
    <property type="entry name" value="WH-like_DNA-bd_sf"/>
</dbReference>
<dbReference type="eggNOG" id="COG1733">
    <property type="taxonomic scope" value="Bacteria"/>
</dbReference>
<protein>
    <submittedName>
        <fullName evidence="5">Transcriptional regulator, HxlR family</fullName>
    </submittedName>
</protein>
<keyword evidence="6" id="KW-1185">Reference proteome</keyword>
<gene>
    <name evidence="5" type="ORF">Salmuc_04734</name>
</gene>
<dbReference type="PANTHER" id="PTHR33204:SF18">
    <property type="entry name" value="TRANSCRIPTIONAL REGULATORY PROTEIN"/>
    <property type="match status" value="1"/>
</dbReference>
<evidence type="ECO:0000256" key="2">
    <source>
        <dbReference type="ARBA" id="ARBA00023125"/>
    </source>
</evidence>
<accession>S9RN46</accession>
<evidence type="ECO:0000313" key="5">
    <source>
        <dbReference type="EMBL" id="EPX79515.1"/>
    </source>
</evidence>
<evidence type="ECO:0000256" key="1">
    <source>
        <dbReference type="ARBA" id="ARBA00023015"/>
    </source>
</evidence>
<dbReference type="CDD" id="cd00090">
    <property type="entry name" value="HTH_ARSR"/>
    <property type="match status" value="1"/>
</dbReference>
<dbReference type="Proteomes" id="UP000015347">
    <property type="component" value="Unassembled WGS sequence"/>
</dbReference>
<keyword evidence="3" id="KW-0804">Transcription</keyword>
<dbReference type="GO" id="GO:0006355">
    <property type="term" value="P:regulation of DNA-templated transcription"/>
    <property type="evidence" value="ECO:0007669"/>
    <property type="project" value="UniProtKB-ARBA"/>
</dbReference>
<comment type="caution">
    <text evidence="5">The sequence shown here is derived from an EMBL/GenBank/DDBJ whole genome shotgun (WGS) entry which is preliminary data.</text>
</comment>
<dbReference type="GO" id="GO:0003677">
    <property type="term" value="F:DNA binding"/>
    <property type="evidence" value="ECO:0007669"/>
    <property type="project" value="UniProtKB-KW"/>
</dbReference>
<dbReference type="InterPro" id="IPR002577">
    <property type="entry name" value="HTH_HxlR"/>
</dbReference>
<evidence type="ECO:0000259" key="4">
    <source>
        <dbReference type="PROSITE" id="PS51118"/>
    </source>
</evidence>
<reference evidence="6" key="1">
    <citation type="journal article" date="2014" name="Stand. Genomic Sci.">
        <title>Genome sequence of the exopolysaccharide-producing Salipiger mucosus type strain (DSM 16094(T)), a moderately halophilic member of the Roseobacter clade.</title>
        <authorList>
            <person name="Riedel T."/>
            <person name="Spring S."/>
            <person name="Fiebig A."/>
            <person name="Petersen J."/>
            <person name="Kyrpides N.C."/>
            <person name="Goker M."/>
            <person name="Klenk H.P."/>
        </authorList>
    </citation>
    <scope>NUCLEOTIDE SEQUENCE [LARGE SCALE GENOMIC DNA]</scope>
    <source>
        <strain evidence="6">DSM 16094</strain>
    </source>
</reference>
<evidence type="ECO:0000313" key="6">
    <source>
        <dbReference type="Proteomes" id="UP000015347"/>
    </source>
</evidence>
<dbReference type="EMBL" id="APVH01000036">
    <property type="protein sequence ID" value="EPX79515.1"/>
    <property type="molecule type" value="Genomic_DNA"/>
</dbReference>
<name>S9RN46_9RHOB</name>
<dbReference type="STRING" id="1123237.Salmuc_04734"/>
<dbReference type="OrthoDB" id="9782219at2"/>
<dbReference type="InterPro" id="IPR036390">
    <property type="entry name" value="WH_DNA-bd_sf"/>
</dbReference>
<dbReference type="InterPro" id="IPR011991">
    <property type="entry name" value="ArsR-like_HTH"/>
</dbReference>
<proteinExistence type="predicted"/>
<feature type="domain" description="HTH hxlR-type" evidence="4">
    <location>
        <begin position="10"/>
        <end position="107"/>
    </location>
</feature>